<reference evidence="1 2" key="1">
    <citation type="submission" date="2024-05" db="EMBL/GenBank/DDBJ databases">
        <title>Haplotype-resolved chromosome-level genome assembly of Huyou (Citrus changshanensis).</title>
        <authorList>
            <person name="Miao C."/>
            <person name="Chen W."/>
            <person name="Wu Y."/>
            <person name="Wang L."/>
            <person name="Zhao S."/>
            <person name="Grierson D."/>
            <person name="Xu C."/>
            <person name="Chen K."/>
        </authorList>
    </citation>
    <scope>NUCLEOTIDE SEQUENCE [LARGE SCALE GENOMIC DNA]</scope>
    <source>
        <strain evidence="1">01-14</strain>
        <tissue evidence="1">Leaf</tissue>
    </source>
</reference>
<keyword evidence="2" id="KW-1185">Reference proteome</keyword>
<dbReference type="Proteomes" id="UP001428341">
    <property type="component" value="Unassembled WGS sequence"/>
</dbReference>
<organism evidence="1 2">
    <name type="scientific">Citrus x changshan-huyou</name>
    <dbReference type="NCBI Taxonomy" id="2935761"/>
    <lineage>
        <taxon>Eukaryota</taxon>
        <taxon>Viridiplantae</taxon>
        <taxon>Streptophyta</taxon>
        <taxon>Embryophyta</taxon>
        <taxon>Tracheophyta</taxon>
        <taxon>Spermatophyta</taxon>
        <taxon>Magnoliopsida</taxon>
        <taxon>eudicotyledons</taxon>
        <taxon>Gunneridae</taxon>
        <taxon>Pentapetalae</taxon>
        <taxon>rosids</taxon>
        <taxon>malvids</taxon>
        <taxon>Sapindales</taxon>
        <taxon>Rutaceae</taxon>
        <taxon>Aurantioideae</taxon>
        <taxon>Citrus</taxon>
    </lineage>
</organism>
<protein>
    <submittedName>
        <fullName evidence="1">Uncharacterized protein</fullName>
    </submittedName>
</protein>
<accession>A0AAP0LZ38</accession>
<evidence type="ECO:0000313" key="2">
    <source>
        <dbReference type="Proteomes" id="UP001428341"/>
    </source>
</evidence>
<name>A0AAP0LZ38_9ROSI</name>
<dbReference type="EMBL" id="JBCGBO010000006">
    <property type="protein sequence ID" value="KAK9192683.1"/>
    <property type="molecule type" value="Genomic_DNA"/>
</dbReference>
<comment type="caution">
    <text evidence="1">The sequence shown here is derived from an EMBL/GenBank/DDBJ whole genome shotgun (WGS) entry which is preliminary data.</text>
</comment>
<evidence type="ECO:0000313" key="1">
    <source>
        <dbReference type="EMBL" id="KAK9192683.1"/>
    </source>
</evidence>
<sequence>MRLHHEQFMKKKAQIVDCDLRMGVAGARSTKEVAGARLTKEMKGEIFGFGGGRSSMDEGNGKYLARKNDIVFCFSKTLHFVMN</sequence>
<proteinExistence type="predicted"/>
<gene>
    <name evidence="1" type="ORF">WN944_003376</name>
</gene>
<dbReference type="AlphaFoldDB" id="A0AAP0LZ38"/>